<dbReference type="RefSeq" id="WP_303735115.1">
    <property type="nucleotide sequence ID" value="NZ_CAKZHK010000003.1"/>
</dbReference>
<organism evidence="2 3">
    <name type="scientific">Corynebacterium kroppenstedtii</name>
    <dbReference type="NCBI Taxonomy" id="161879"/>
    <lineage>
        <taxon>Bacteria</taxon>
        <taxon>Bacillati</taxon>
        <taxon>Actinomycetota</taxon>
        <taxon>Actinomycetes</taxon>
        <taxon>Mycobacteriales</taxon>
        <taxon>Corynebacteriaceae</taxon>
        <taxon>Corynebacterium</taxon>
    </lineage>
</organism>
<evidence type="ECO:0000256" key="1">
    <source>
        <dbReference type="PROSITE-ProRule" id="PRU00182"/>
    </source>
</evidence>
<dbReference type="SUPFAM" id="SSF55174">
    <property type="entry name" value="Alpha-L RNA-binding motif"/>
    <property type="match status" value="1"/>
</dbReference>
<comment type="caution">
    <text evidence="2">The sequence shown here is derived from an EMBL/GenBank/DDBJ whole genome shotgun (WGS) entry which is preliminary data.</text>
</comment>
<dbReference type="Gene3D" id="3.10.290.10">
    <property type="entry name" value="RNA-binding S4 domain"/>
    <property type="match status" value="1"/>
</dbReference>
<accession>A0A2W5ULX8</accession>
<protein>
    <submittedName>
        <fullName evidence="2">RNA-binding protein</fullName>
    </submittedName>
</protein>
<dbReference type="PROSITE" id="PS50889">
    <property type="entry name" value="S4"/>
    <property type="match status" value="1"/>
</dbReference>
<dbReference type="EMBL" id="QFRA01000019">
    <property type="protein sequence ID" value="PZR04264.1"/>
    <property type="molecule type" value="Genomic_DNA"/>
</dbReference>
<evidence type="ECO:0000313" key="3">
    <source>
        <dbReference type="Proteomes" id="UP000249432"/>
    </source>
</evidence>
<dbReference type="AlphaFoldDB" id="A0A2W5ULX8"/>
<evidence type="ECO:0000313" key="2">
    <source>
        <dbReference type="EMBL" id="PZR04264.1"/>
    </source>
</evidence>
<dbReference type="Pfam" id="PF13275">
    <property type="entry name" value="S4_2"/>
    <property type="match status" value="1"/>
</dbReference>
<reference evidence="2 3" key="1">
    <citation type="submission" date="2017-08" db="EMBL/GenBank/DDBJ databases">
        <title>Infants hospitalized years apart are colonized by the same room-sourced microbial strains.</title>
        <authorList>
            <person name="Brooks B."/>
            <person name="Olm M.R."/>
            <person name="Firek B.A."/>
            <person name="Baker R."/>
            <person name="Thomas B.C."/>
            <person name="Morowitz M.J."/>
            <person name="Banfield J.F."/>
        </authorList>
    </citation>
    <scope>NUCLEOTIDE SEQUENCE [LARGE SCALE GENOMIC DNA]</scope>
    <source>
        <strain evidence="2">S2_003_000_R1_3</strain>
    </source>
</reference>
<dbReference type="GO" id="GO:0003723">
    <property type="term" value="F:RNA binding"/>
    <property type="evidence" value="ECO:0007669"/>
    <property type="project" value="UniProtKB-KW"/>
</dbReference>
<name>A0A2W5ULX8_9CORY</name>
<proteinExistence type="predicted"/>
<sequence>MSSFPVKTVRDLSIRLGQFIKLASLVETGGEAKEMISTGHVMVNGRVETRRGRMLYYGDVVTIGSVGVEVGGPEDGYSDEAVANDNFAPEKRRNM</sequence>
<dbReference type="InterPro" id="IPR036986">
    <property type="entry name" value="S4_RNA-bd_sf"/>
</dbReference>
<dbReference type="Proteomes" id="UP000249432">
    <property type="component" value="Unassembled WGS sequence"/>
</dbReference>
<keyword evidence="1" id="KW-0694">RNA-binding</keyword>
<dbReference type="CDD" id="cd00165">
    <property type="entry name" value="S4"/>
    <property type="match status" value="1"/>
</dbReference>
<gene>
    <name evidence="2" type="ORF">DI525_07495</name>
</gene>